<proteinExistence type="predicted"/>
<gene>
    <name evidence="2" type="ORF">GCM10020366_33460</name>
</gene>
<feature type="region of interest" description="Disordered" evidence="1">
    <location>
        <begin position="1"/>
        <end position="26"/>
    </location>
</feature>
<evidence type="ECO:0000313" key="3">
    <source>
        <dbReference type="Proteomes" id="UP001500483"/>
    </source>
</evidence>
<dbReference type="Proteomes" id="UP001500483">
    <property type="component" value="Unassembled WGS sequence"/>
</dbReference>
<sequence length="74" mass="8019">MADTDTTELAPGQSVPRDNGERLGRSAAGHLVQLRRRVAEPGFVVTTAAEDRDAVLTTEWAHANAAFDRLMRDG</sequence>
<evidence type="ECO:0000313" key="2">
    <source>
        <dbReference type="EMBL" id="GAA3359038.1"/>
    </source>
</evidence>
<protein>
    <submittedName>
        <fullName evidence="2">Uncharacterized protein</fullName>
    </submittedName>
</protein>
<keyword evidence="3" id="KW-1185">Reference proteome</keyword>
<dbReference type="EMBL" id="BAAAYK010000038">
    <property type="protein sequence ID" value="GAA3359038.1"/>
    <property type="molecule type" value="Genomic_DNA"/>
</dbReference>
<dbReference type="RefSeq" id="WP_258341150.1">
    <property type="nucleotide sequence ID" value="NZ_BAAAYK010000038.1"/>
</dbReference>
<organism evidence="2 3">
    <name type="scientific">Saccharopolyspora gregorii</name>
    <dbReference type="NCBI Taxonomy" id="33914"/>
    <lineage>
        <taxon>Bacteria</taxon>
        <taxon>Bacillati</taxon>
        <taxon>Actinomycetota</taxon>
        <taxon>Actinomycetes</taxon>
        <taxon>Pseudonocardiales</taxon>
        <taxon>Pseudonocardiaceae</taxon>
        <taxon>Saccharopolyspora</taxon>
    </lineage>
</organism>
<reference evidence="3" key="1">
    <citation type="journal article" date="2019" name="Int. J. Syst. Evol. Microbiol.">
        <title>The Global Catalogue of Microorganisms (GCM) 10K type strain sequencing project: providing services to taxonomists for standard genome sequencing and annotation.</title>
        <authorList>
            <consortium name="The Broad Institute Genomics Platform"/>
            <consortium name="The Broad Institute Genome Sequencing Center for Infectious Disease"/>
            <person name="Wu L."/>
            <person name="Ma J."/>
        </authorList>
    </citation>
    <scope>NUCLEOTIDE SEQUENCE [LARGE SCALE GENOMIC DNA]</scope>
    <source>
        <strain evidence="3">JCM 9687</strain>
    </source>
</reference>
<accession>A0ABP6RQ77</accession>
<name>A0ABP6RQ77_9PSEU</name>
<comment type="caution">
    <text evidence="2">The sequence shown here is derived from an EMBL/GenBank/DDBJ whole genome shotgun (WGS) entry which is preliminary data.</text>
</comment>
<evidence type="ECO:0000256" key="1">
    <source>
        <dbReference type="SAM" id="MobiDB-lite"/>
    </source>
</evidence>